<dbReference type="RefSeq" id="XP_026741391.1">
    <property type="nucleotide sequence ID" value="XM_026885590.1"/>
</dbReference>
<accession>A0A7E5WMN0</accession>
<reference evidence="2" key="1">
    <citation type="submission" date="2025-08" db="UniProtKB">
        <authorList>
            <consortium name="RefSeq"/>
        </authorList>
    </citation>
    <scope>IDENTIFICATION</scope>
</reference>
<proteinExistence type="predicted"/>
<dbReference type="Proteomes" id="UP000322000">
    <property type="component" value="Chromosome 19"/>
</dbReference>
<keyword evidence="1" id="KW-1185">Reference proteome</keyword>
<evidence type="ECO:0000313" key="2">
    <source>
        <dbReference type="RefSeq" id="XP_026741391.1"/>
    </source>
</evidence>
<evidence type="ECO:0000313" key="1">
    <source>
        <dbReference type="Proteomes" id="UP000322000"/>
    </source>
</evidence>
<dbReference type="OrthoDB" id="7526931at2759"/>
<dbReference type="SMART" id="SM00718">
    <property type="entry name" value="DM4_12"/>
    <property type="match status" value="1"/>
</dbReference>
<dbReference type="AlphaFoldDB" id="A0A7E5WMN0"/>
<gene>
    <name evidence="2" type="primary">LOC113503561</name>
</gene>
<name>A0A7E5WMN0_TRINI</name>
<dbReference type="InParanoid" id="A0A7E5WMN0"/>
<dbReference type="KEGG" id="tnl:113503561"/>
<sequence length="192" mass="22246">LVSDLSRTHYLDLDFASRSNNYAHHKPSFLHQVFATVSVPLPSESYVSVAWFYEANYYNVDNATYFEPLLGDIETMSRNRKERSITQQISIMTRRSIYNLIESILKKQGYPGRPCLLRLICENAHAHFLHNGMMGDLIYLILTPSASQAEDDIEDIYYEAEYYGLSEQCACYTKKCPSNPLDPIFMYIDNRK</sequence>
<dbReference type="GeneID" id="113503561"/>
<protein>
    <submittedName>
        <fullName evidence="2">Uncharacterized protein LOC113503561</fullName>
    </submittedName>
</protein>
<feature type="non-terminal residue" evidence="2">
    <location>
        <position position="1"/>
    </location>
</feature>
<dbReference type="PANTHER" id="PTHR21398">
    <property type="entry name" value="AGAP007094-PA"/>
    <property type="match status" value="1"/>
</dbReference>
<organism evidence="1 2">
    <name type="scientific">Trichoplusia ni</name>
    <name type="common">Cabbage looper</name>
    <dbReference type="NCBI Taxonomy" id="7111"/>
    <lineage>
        <taxon>Eukaryota</taxon>
        <taxon>Metazoa</taxon>
        <taxon>Ecdysozoa</taxon>
        <taxon>Arthropoda</taxon>
        <taxon>Hexapoda</taxon>
        <taxon>Insecta</taxon>
        <taxon>Pterygota</taxon>
        <taxon>Neoptera</taxon>
        <taxon>Endopterygota</taxon>
        <taxon>Lepidoptera</taxon>
        <taxon>Glossata</taxon>
        <taxon>Ditrysia</taxon>
        <taxon>Noctuoidea</taxon>
        <taxon>Noctuidae</taxon>
        <taxon>Plusiinae</taxon>
        <taxon>Trichoplusia</taxon>
    </lineage>
</organism>
<dbReference type="InterPro" id="IPR006631">
    <property type="entry name" value="DM4_12"/>
</dbReference>
<dbReference type="Pfam" id="PF07841">
    <property type="entry name" value="DM4_12"/>
    <property type="match status" value="1"/>
</dbReference>
<dbReference type="PANTHER" id="PTHR21398:SF22">
    <property type="entry name" value="IP12060P-RELATED"/>
    <property type="match status" value="1"/>
</dbReference>